<feature type="non-terminal residue" evidence="1">
    <location>
        <position position="149"/>
    </location>
</feature>
<protein>
    <submittedName>
        <fullName evidence="1">34745_t:CDS:1</fullName>
    </submittedName>
</protein>
<organism evidence="1 2">
    <name type="scientific">Racocetra persica</name>
    <dbReference type="NCBI Taxonomy" id="160502"/>
    <lineage>
        <taxon>Eukaryota</taxon>
        <taxon>Fungi</taxon>
        <taxon>Fungi incertae sedis</taxon>
        <taxon>Mucoromycota</taxon>
        <taxon>Glomeromycotina</taxon>
        <taxon>Glomeromycetes</taxon>
        <taxon>Diversisporales</taxon>
        <taxon>Gigasporaceae</taxon>
        <taxon>Racocetra</taxon>
    </lineage>
</organism>
<reference evidence="1" key="1">
    <citation type="submission" date="2021-06" db="EMBL/GenBank/DDBJ databases">
        <authorList>
            <person name="Kallberg Y."/>
            <person name="Tangrot J."/>
            <person name="Rosling A."/>
        </authorList>
    </citation>
    <scope>NUCLEOTIDE SEQUENCE</scope>
    <source>
        <strain evidence="1">MA461A</strain>
    </source>
</reference>
<dbReference type="EMBL" id="CAJVQC010148953">
    <property type="protein sequence ID" value="CAG8845937.1"/>
    <property type="molecule type" value="Genomic_DNA"/>
</dbReference>
<proteinExistence type="predicted"/>
<name>A0ACA9SQB4_9GLOM</name>
<evidence type="ECO:0000313" key="1">
    <source>
        <dbReference type="EMBL" id="CAG8845937.1"/>
    </source>
</evidence>
<gene>
    <name evidence="1" type="ORF">RPERSI_LOCUS33893</name>
</gene>
<comment type="caution">
    <text evidence="1">The sequence shown here is derived from an EMBL/GenBank/DDBJ whole genome shotgun (WGS) entry which is preliminary data.</text>
</comment>
<feature type="non-terminal residue" evidence="1">
    <location>
        <position position="1"/>
    </location>
</feature>
<accession>A0ACA9SQB4</accession>
<evidence type="ECO:0000313" key="2">
    <source>
        <dbReference type="Proteomes" id="UP000789920"/>
    </source>
</evidence>
<sequence length="149" mass="16987">PVSTQEAGSNNQNTLLLKSRTNNRIQKEIIFSNRTAPSRLVTMLNSRENSLIFYNSTSELEPRNEFNTSNGSSRTKPVIVLDSRTNNQFNYNLLNRTWNSKQILLGSGDNTMNIQINNTCNMINTSIFHSDTINEVIPLLFDKISIYQL</sequence>
<keyword evidence="2" id="KW-1185">Reference proteome</keyword>
<dbReference type="Proteomes" id="UP000789920">
    <property type="component" value="Unassembled WGS sequence"/>
</dbReference>